<dbReference type="InterPro" id="IPR001623">
    <property type="entry name" value="DnaJ_domain"/>
</dbReference>
<accession>A0A9W7AWW5</accession>
<feature type="domain" description="J" evidence="2">
    <location>
        <begin position="125"/>
        <end position="190"/>
    </location>
</feature>
<dbReference type="AlphaFoldDB" id="A0A9W7AWW5"/>
<dbReference type="SUPFAM" id="SSF46565">
    <property type="entry name" value="Chaperone J-domain"/>
    <property type="match status" value="1"/>
</dbReference>
<proteinExistence type="predicted"/>
<dbReference type="EMBL" id="BLQM01000213">
    <property type="protein sequence ID" value="GMH75909.1"/>
    <property type="molecule type" value="Genomic_DNA"/>
</dbReference>
<dbReference type="InterPro" id="IPR036869">
    <property type="entry name" value="J_dom_sf"/>
</dbReference>
<dbReference type="PROSITE" id="PS00636">
    <property type="entry name" value="DNAJ_1"/>
    <property type="match status" value="1"/>
</dbReference>
<evidence type="ECO:0000259" key="2">
    <source>
        <dbReference type="PROSITE" id="PS50076"/>
    </source>
</evidence>
<keyword evidence="1" id="KW-0472">Membrane</keyword>
<name>A0A9W7AWW5_9STRA</name>
<dbReference type="PANTHER" id="PTHR44094:SF8">
    <property type="entry name" value="DNAJ HEAT SHOCK N-TERMINAL DOMAIN-CONTAINING PROTEIN-RELATED"/>
    <property type="match status" value="1"/>
</dbReference>
<dbReference type="Proteomes" id="UP001162640">
    <property type="component" value="Unassembled WGS sequence"/>
</dbReference>
<sequence length="191" mass="20056">MGGAVVVGLPVAGSAIGAKNGGVLGAVFGLAGGAVLGGIGAAGIVVGSAVGGVAQVVQGVINAPAAAIQPRRGKRWCIRTGRWVLENLELEEAPDNDDDLIHEKSKLEKGPSKPHKTDTNVVDTSYYDTLNVEPDADYSTIRKNYYKIARDTHPDRAGDDPEKAKTFKEAAEAFQVLGDTELRAKFDKEGE</sequence>
<comment type="caution">
    <text evidence="3">The sequence shown here is derived from an EMBL/GenBank/DDBJ whole genome shotgun (WGS) entry which is preliminary data.</text>
</comment>
<dbReference type="PROSITE" id="PS50076">
    <property type="entry name" value="DNAJ_2"/>
    <property type="match status" value="1"/>
</dbReference>
<dbReference type="Pfam" id="PF00226">
    <property type="entry name" value="DnaJ"/>
    <property type="match status" value="1"/>
</dbReference>
<evidence type="ECO:0000256" key="1">
    <source>
        <dbReference type="SAM" id="Phobius"/>
    </source>
</evidence>
<dbReference type="InterPro" id="IPR018253">
    <property type="entry name" value="DnaJ_domain_CS"/>
</dbReference>
<organism evidence="3 4">
    <name type="scientific">Triparma laevis f. inornata</name>
    <dbReference type="NCBI Taxonomy" id="1714386"/>
    <lineage>
        <taxon>Eukaryota</taxon>
        <taxon>Sar</taxon>
        <taxon>Stramenopiles</taxon>
        <taxon>Ochrophyta</taxon>
        <taxon>Bolidophyceae</taxon>
        <taxon>Parmales</taxon>
        <taxon>Triparmaceae</taxon>
        <taxon>Triparma</taxon>
    </lineage>
</organism>
<reference evidence="4" key="1">
    <citation type="journal article" date="2023" name="Commun. Biol.">
        <title>Genome analysis of Parmales, the sister group of diatoms, reveals the evolutionary specialization of diatoms from phago-mixotrophs to photoautotrophs.</title>
        <authorList>
            <person name="Ban H."/>
            <person name="Sato S."/>
            <person name="Yoshikawa S."/>
            <person name="Yamada K."/>
            <person name="Nakamura Y."/>
            <person name="Ichinomiya M."/>
            <person name="Sato N."/>
            <person name="Blanc-Mathieu R."/>
            <person name="Endo H."/>
            <person name="Kuwata A."/>
            <person name="Ogata H."/>
        </authorList>
    </citation>
    <scope>NUCLEOTIDE SEQUENCE [LARGE SCALE GENOMIC DNA]</scope>
</reference>
<evidence type="ECO:0000313" key="4">
    <source>
        <dbReference type="Proteomes" id="UP001162640"/>
    </source>
</evidence>
<dbReference type="PRINTS" id="PR00625">
    <property type="entry name" value="JDOMAIN"/>
</dbReference>
<dbReference type="SMART" id="SM00271">
    <property type="entry name" value="DnaJ"/>
    <property type="match status" value="1"/>
</dbReference>
<evidence type="ECO:0000313" key="3">
    <source>
        <dbReference type="EMBL" id="GMH75909.1"/>
    </source>
</evidence>
<keyword evidence="1" id="KW-0812">Transmembrane</keyword>
<gene>
    <name evidence="3" type="ORF">TL16_g06908</name>
</gene>
<dbReference type="InterPro" id="IPR052423">
    <property type="entry name" value="EMIR"/>
</dbReference>
<protein>
    <recommendedName>
        <fullName evidence="2">J domain-containing protein</fullName>
    </recommendedName>
</protein>
<dbReference type="CDD" id="cd06257">
    <property type="entry name" value="DnaJ"/>
    <property type="match status" value="1"/>
</dbReference>
<dbReference type="Gene3D" id="1.10.287.110">
    <property type="entry name" value="DnaJ domain"/>
    <property type="match status" value="1"/>
</dbReference>
<keyword evidence="1" id="KW-1133">Transmembrane helix</keyword>
<feature type="transmembrane region" description="Helical" evidence="1">
    <location>
        <begin position="27"/>
        <end position="50"/>
    </location>
</feature>
<dbReference type="PANTHER" id="PTHR44094">
    <property type="entry name" value="DNAJ HEAT SHOCK N-TERMINAL DOMAIN-CONTAINING PROTEIN"/>
    <property type="match status" value="1"/>
</dbReference>